<dbReference type="PANTHER" id="PTHR24220">
    <property type="entry name" value="IMPORT ATP-BINDING PROTEIN"/>
    <property type="match status" value="1"/>
</dbReference>
<dbReference type="SUPFAM" id="SSF52540">
    <property type="entry name" value="P-loop containing nucleoside triphosphate hydrolases"/>
    <property type="match status" value="1"/>
</dbReference>
<dbReference type="GO" id="GO:0016887">
    <property type="term" value="F:ATP hydrolysis activity"/>
    <property type="evidence" value="ECO:0007669"/>
    <property type="project" value="InterPro"/>
</dbReference>
<reference evidence="4 5" key="1">
    <citation type="submission" date="2017-11" db="EMBL/GenBank/DDBJ databases">
        <title>Reclassification of Bisgaard taxon 7 as Conservatibacter flavescens gen. nov., sp. nov.</title>
        <authorList>
            <person name="Christensen H."/>
        </authorList>
    </citation>
    <scope>NUCLEOTIDE SEQUENCE [LARGE SCALE GENOMIC DNA]</scope>
    <source>
        <strain evidence="4 5">7_4</strain>
    </source>
</reference>
<sequence length="233" mass="26147">MRFFVNYRIVMQLHIQQLNITVPNQEKPLLSIPDFQLNSGEHLAILGPSGSGKTTLLNAITGLIPVSPNQVLWDNTDIHQLSASQCDNWRFAHIGLIMQNFHLTTGLTALENVLLPYSFRHWTIPTAVKQRAYALLEKMDFLAPDRLVESLSRGEMQRVAIARALLSKPKVIIADEPTASLDQKNGQIITALLKDLATQEKCSLLVATHDLRLADSLALRIYLQDGQIQYKDD</sequence>
<dbReference type="Proteomes" id="UP000229329">
    <property type="component" value="Unassembled WGS sequence"/>
</dbReference>
<dbReference type="PROSITE" id="PS50893">
    <property type="entry name" value="ABC_TRANSPORTER_2"/>
    <property type="match status" value="1"/>
</dbReference>
<dbReference type="InterPro" id="IPR015854">
    <property type="entry name" value="ABC_transpr_LolD-like"/>
</dbReference>
<dbReference type="SMART" id="SM00382">
    <property type="entry name" value="AAA"/>
    <property type="match status" value="1"/>
</dbReference>
<comment type="caution">
    <text evidence="4">The sequence shown here is derived from an EMBL/GenBank/DDBJ whole genome shotgun (WGS) entry which is preliminary data.</text>
</comment>
<keyword evidence="2 4" id="KW-0067">ATP-binding</keyword>
<feature type="domain" description="ABC transporter" evidence="3">
    <location>
        <begin position="15"/>
        <end position="233"/>
    </location>
</feature>
<evidence type="ECO:0000313" key="4">
    <source>
        <dbReference type="EMBL" id="PJG85973.1"/>
    </source>
</evidence>
<dbReference type="InterPro" id="IPR003593">
    <property type="entry name" value="AAA+_ATPase"/>
</dbReference>
<dbReference type="InterPro" id="IPR003439">
    <property type="entry name" value="ABC_transporter-like_ATP-bd"/>
</dbReference>
<evidence type="ECO:0000259" key="3">
    <source>
        <dbReference type="PROSITE" id="PS50893"/>
    </source>
</evidence>
<evidence type="ECO:0000256" key="1">
    <source>
        <dbReference type="ARBA" id="ARBA00022741"/>
    </source>
</evidence>
<gene>
    <name evidence="4" type="ORF">CVP05_02035</name>
</gene>
<dbReference type="GO" id="GO:0005886">
    <property type="term" value="C:plasma membrane"/>
    <property type="evidence" value="ECO:0007669"/>
    <property type="project" value="TreeGrafter"/>
</dbReference>
<dbReference type="AlphaFoldDB" id="A0A2M8S4A1"/>
<dbReference type="Pfam" id="PF00005">
    <property type="entry name" value="ABC_tran"/>
    <property type="match status" value="1"/>
</dbReference>
<evidence type="ECO:0000313" key="5">
    <source>
        <dbReference type="Proteomes" id="UP000229329"/>
    </source>
</evidence>
<accession>A0A2M8S4A1</accession>
<dbReference type="EMBL" id="PHHA01000003">
    <property type="protein sequence ID" value="PJG85973.1"/>
    <property type="molecule type" value="Genomic_DNA"/>
</dbReference>
<evidence type="ECO:0000256" key="2">
    <source>
        <dbReference type="ARBA" id="ARBA00022840"/>
    </source>
</evidence>
<dbReference type="InterPro" id="IPR027417">
    <property type="entry name" value="P-loop_NTPase"/>
</dbReference>
<dbReference type="OrthoDB" id="9802264at2"/>
<keyword evidence="1" id="KW-0547">Nucleotide-binding</keyword>
<dbReference type="GO" id="GO:0022857">
    <property type="term" value="F:transmembrane transporter activity"/>
    <property type="evidence" value="ECO:0007669"/>
    <property type="project" value="TreeGrafter"/>
</dbReference>
<organism evidence="4 5">
    <name type="scientific">Conservatibacter flavescens</name>
    <dbReference type="NCBI Taxonomy" id="28161"/>
    <lineage>
        <taxon>Bacteria</taxon>
        <taxon>Pseudomonadati</taxon>
        <taxon>Pseudomonadota</taxon>
        <taxon>Gammaproteobacteria</taxon>
        <taxon>Pasteurellales</taxon>
        <taxon>Pasteurellaceae</taxon>
        <taxon>Conservatibacter</taxon>
    </lineage>
</organism>
<dbReference type="PANTHER" id="PTHR24220:SF611">
    <property type="entry name" value="ATP-BINDING COMPONENT OF ABC TRANSPORTER-RELATED"/>
    <property type="match status" value="1"/>
</dbReference>
<dbReference type="GO" id="GO:0005524">
    <property type="term" value="F:ATP binding"/>
    <property type="evidence" value="ECO:0007669"/>
    <property type="project" value="UniProtKB-KW"/>
</dbReference>
<name>A0A2M8S4A1_9PAST</name>
<protein>
    <submittedName>
        <fullName evidence="4">ABC transporter ATP-binding protein</fullName>
    </submittedName>
</protein>
<dbReference type="Gene3D" id="3.40.50.300">
    <property type="entry name" value="P-loop containing nucleotide triphosphate hydrolases"/>
    <property type="match status" value="1"/>
</dbReference>
<keyword evidence="5" id="KW-1185">Reference proteome</keyword>
<proteinExistence type="predicted"/>